<gene>
    <name evidence="1" type="ORF">SAMN02745108_02629</name>
</gene>
<evidence type="ECO:0000313" key="1">
    <source>
        <dbReference type="EMBL" id="SKA13003.1"/>
    </source>
</evidence>
<dbReference type="STRING" id="28122.SAMN02745108_02629"/>
<dbReference type="EMBL" id="FUWU01000067">
    <property type="protein sequence ID" value="SKA13003.1"/>
    <property type="molecule type" value="Genomic_DNA"/>
</dbReference>
<dbReference type="AlphaFoldDB" id="A0A1T4RAK6"/>
<dbReference type="RefSeq" id="WP_078777307.1">
    <property type="nucleotide sequence ID" value="NZ_FUWU01000067.1"/>
</dbReference>
<accession>A0A1T4RAK6</accession>
<protein>
    <recommendedName>
        <fullName evidence="3">Trypsin-like peptidase domain-containing protein</fullName>
    </recommendedName>
</protein>
<proteinExistence type="predicted"/>
<dbReference type="Proteomes" id="UP000190449">
    <property type="component" value="Unassembled WGS sequence"/>
</dbReference>
<reference evidence="1 2" key="1">
    <citation type="submission" date="2017-02" db="EMBL/GenBank/DDBJ databases">
        <authorList>
            <person name="Peterson S.W."/>
        </authorList>
    </citation>
    <scope>NUCLEOTIDE SEQUENCE [LARGE SCALE GENOMIC DNA]</scope>
    <source>
        <strain evidence="1 2">ATCC 43854</strain>
    </source>
</reference>
<evidence type="ECO:0008006" key="3">
    <source>
        <dbReference type="Google" id="ProtNLM"/>
    </source>
</evidence>
<sequence>MQIDITEEKRREIFKKSLFFKLFDSVCQIETAMNFARGGIWDLDDSEWPFQLAGTISPIKWNNDLYLITAKHVAQNMGLNHNQVMYYLPPNKYLSYDKTLNGDKNDNLKEDPCDDFVMLKIKEDDVYKNFEYVLKNSFMELNSNISFEDSLLDIYIRGCPNPMNFDGTKIDYDKQKISQQCFVTNGFLNVRESEWSGCYYVKMKTPTVETFGGNPQGMSGSLVYGVDEKCNAGVLGLLVGYNTTTTEYLVLSSKMILQKISLL</sequence>
<organism evidence="1 2">
    <name type="scientific">Fibrobacter intestinalis</name>
    <dbReference type="NCBI Taxonomy" id="28122"/>
    <lineage>
        <taxon>Bacteria</taxon>
        <taxon>Pseudomonadati</taxon>
        <taxon>Fibrobacterota</taxon>
        <taxon>Fibrobacteria</taxon>
        <taxon>Fibrobacterales</taxon>
        <taxon>Fibrobacteraceae</taxon>
        <taxon>Fibrobacter</taxon>
    </lineage>
</organism>
<name>A0A1T4RAK6_9BACT</name>
<evidence type="ECO:0000313" key="2">
    <source>
        <dbReference type="Proteomes" id="UP000190449"/>
    </source>
</evidence>